<protein>
    <submittedName>
        <fullName evidence="1">Uncharacterized protein</fullName>
    </submittedName>
</protein>
<sequence length="62" mass="6994">MPSSLIEREQTPPVRTADLYPVRCLEHALENARVCPLRAARVVDALGNRRWRVPFRLGVIGA</sequence>
<dbReference type="EMBL" id="CP012333">
    <property type="protein sequence ID" value="AKU93629.1"/>
    <property type="molecule type" value="Genomic_DNA"/>
</dbReference>
<reference evidence="1 2" key="1">
    <citation type="submission" date="2015-08" db="EMBL/GenBank/DDBJ databases">
        <authorList>
            <person name="Babu N.S."/>
            <person name="Beckwith C.J."/>
            <person name="Beseler K.G."/>
            <person name="Brison A."/>
            <person name="Carone J.V."/>
            <person name="Caskin T.P."/>
            <person name="Diamond M."/>
            <person name="Durham M.E."/>
            <person name="Foxe J.M."/>
            <person name="Go M."/>
            <person name="Henderson B.A."/>
            <person name="Jones I.B."/>
            <person name="McGettigan J.A."/>
            <person name="Micheletti S.J."/>
            <person name="Nasrallah M.E."/>
            <person name="Ortiz D."/>
            <person name="Piller C.R."/>
            <person name="Privatt S.R."/>
            <person name="Schneider S.L."/>
            <person name="Sharp S."/>
            <person name="Smith T.C."/>
            <person name="Stanton J.D."/>
            <person name="Ullery H.E."/>
            <person name="Wilson R.J."/>
            <person name="Serrano M.G."/>
            <person name="Buck G."/>
            <person name="Lee V."/>
            <person name="Wang Y."/>
            <person name="Carvalho R."/>
            <person name="Voegtly L."/>
            <person name="Shi R."/>
            <person name="Duckworth R."/>
            <person name="Johnson A."/>
            <person name="Loviza R."/>
            <person name="Walstead R."/>
            <person name="Shah Z."/>
            <person name="Kiflezghi M."/>
            <person name="Wade K."/>
            <person name="Ball S.L."/>
            <person name="Bradley K.W."/>
            <person name="Asai D.J."/>
            <person name="Bowman C.A."/>
            <person name="Russell D.A."/>
            <person name="Pope W.H."/>
            <person name="Jacobs-Sera D."/>
            <person name="Hendrix R.W."/>
            <person name="Hatfull G.F."/>
        </authorList>
    </citation>
    <scope>NUCLEOTIDE SEQUENCE [LARGE SCALE GENOMIC DNA]</scope>
    <source>
        <strain evidence="1 2">DSM 27648</strain>
    </source>
</reference>
<evidence type="ECO:0000313" key="1">
    <source>
        <dbReference type="EMBL" id="AKU93629.1"/>
    </source>
</evidence>
<name>A0A0K1PKJ3_9BACT</name>
<accession>A0A0K1PKJ3</accession>
<dbReference type="KEGG" id="llu:AKJ09_00293"/>
<dbReference type="Proteomes" id="UP000064967">
    <property type="component" value="Chromosome"/>
</dbReference>
<gene>
    <name evidence="1" type="ORF">AKJ09_00293</name>
</gene>
<dbReference type="STRING" id="1391654.AKJ09_00293"/>
<proteinExistence type="predicted"/>
<dbReference type="AlphaFoldDB" id="A0A0K1PKJ3"/>
<keyword evidence="2" id="KW-1185">Reference proteome</keyword>
<evidence type="ECO:0000313" key="2">
    <source>
        <dbReference type="Proteomes" id="UP000064967"/>
    </source>
</evidence>
<organism evidence="1 2">
    <name type="scientific">Labilithrix luteola</name>
    <dbReference type="NCBI Taxonomy" id="1391654"/>
    <lineage>
        <taxon>Bacteria</taxon>
        <taxon>Pseudomonadati</taxon>
        <taxon>Myxococcota</taxon>
        <taxon>Polyangia</taxon>
        <taxon>Polyangiales</taxon>
        <taxon>Labilitrichaceae</taxon>
        <taxon>Labilithrix</taxon>
    </lineage>
</organism>